<dbReference type="AlphaFoldDB" id="A0A2N4UB80"/>
<reference evidence="2 3" key="1">
    <citation type="submission" date="2017-10" db="EMBL/GenBank/DDBJ databases">
        <title>Two draft genome sequences of Pusillimonas sp. strains isolated from a nitrate- and radionuclide-contaminated groundwater in Russia.</title>
        <authorList>
            <person name="Grouzdev D.S."/>
            <person name="Tourova T.P."/>
            <person name="Goeva M.A."/>
            <person name="Babich T.L."/>
            <person name="Sokolova D.S."/>
            <person name="Abdullin R."/>
            <person name="Poltaraus A.B."/>
            <person name="Toshchakov S.V."/>
            <person name="Nazina T.N."/>
        </authorList>
    </citation>
    <scope>NUCLEOTIDE SEQUENCE [LARGE SCALE GENOMIC DNA]</scope>
    <source>
        <strain evidence="2 3">JR1/69-2-13</strain>
    </source>
</reference>
<evidence type="ECO:0000313" key="3">
    <source>
        <dbReference type="Proteomes" id="UP000234328"/>
    </source>
</evidence>
<dbReference type="Pfam" id="PF10865">
    <property type="entry name" value="DUF2703"/>
    <property type="match status" value="1"/>
</dbReference>
<keyword evidence="3" id="KW-1185">Reference proteome</keyword>
<gene>
    <name evidence="2" type="ORF">CR155_18645</name>
</gene>
<feature type="region of interest" description="Disordered" evidence="1">
    <location>
        <begin position="132"/>
        <end position="163"/>
    </location>
</feature>
<name>A0A2N4UB80_9BURK</name>
<protein>
    <submittedName>
        <fullName evidence="2">Heavy metal sensor signal transduction histidine kinase</fullName>
    </submittedName>
</protein>
<dbReference type="GO" id="GO:0016301">
    <property type="term" value="F:kinase activity"/>
    <property type="evidence" value="ECO:0007669"/>
    <property type="project" value="UniProtKB-KW"/>
</dbReference>
<proteinExistence type="predicted"/>
<keyword evidence="2" id="KW-0418">Kinase</keyword>
<comment type="caution">
    <text evidence="2">The sequence shown here is derived from an EMBL/GenBank/DDBJ whole genome shotgun (WGS) entry which is preliminary data.</text>
</comment>
<feature type="compositionally biased region" description="Basic and acidic residues" evidence="1">
    <location>
        <begin position="153"/>
        <end position="163"/>
    </location>
</feature>
<dbReference type="RefSeq" id="WP_102071548.1">
    <property type="nucleotide sequence ID" value="NZ_PDNV01000014.1"/>
</dbReference>
<dbReference type="InterPro" id="IPR021219">
    <property type="entry name" value="DUF2703"/>
</dbReference>
<organism evidence="2 3">
    <name type="scientific">Pollutimonas nitritireducens</name>
    <dbReference type="NCBI Taxonomy" id="2045209"/>
    <lineage>
        <taxon>Bacteria</taxon>
        <taxon>Pseudomonadati</taxon>
        <taxon>Pseudomonadota</taxon>
        <taxon>Betaproteobacteria</taxon>
        <taxon>Burkholderiales</taxon>
        <taxon>Alcaligenaceae</taxon>
        <taxon>Pollutimonas</taxon>
    </lineage>
</organism>
<evidence type="ECO:0000313" key="2">
    <source>
        <dbReference type="EMBL" id="PLC52276.1"/>
    </source>
</evidence>
<evidence type="ECO:0000256" key="1">
    <source>
        <dbReference type="SAM" id="MobiDB-lite"/>
    </source>
</evidence>
<accession>A0A2N4UB80</accession>
<sequence>MKAMPILWKRLVMGGETCTRCEDTGRQLEAAVAKLAAALQPLGIEPVLETQEIDEPAFKANTPESNRVWIAGKPLEEWLGAAVGMSRCCSVCGTSDCRTLEVDGRTYETIPEEQFIRAGLIAASQMIASPSSSNWGSTSCGSSNAGTDQCSPEPDRPEGGCCD</sequence>
<dbReference type="OrthoDB" id="9809963at2"/>
<dbReference type="Proteomes" id="UP000234328">
    <property type="component" value="Unassembled WGS sequence"/>
</dbReference>
<feature type="compositionally biased region" description="Low complexity" evidence="1">
    <location>
        <begin position="132"/>
        <end position="143"/>
    </location>
</feature>
<keyword evidence="2" id="KW-0808">Transferase</keyword>
<dbReference type="EMBL" id="PDNV01000014">
    <property type="protein sequence ID" value="PLC52276.1"/>
    <property type="molecule type" value="Genomic_DNA"/>
</dbReference>